<dbReference type="InterPro" id="IPR036890">
    <property type="entry name" value="HATPase_C_sf"/>
</dbReference>
<dbReference type="FunFam" id="3.30.565.10:FF:000006">
    <property type="entry name" value="Sensor histidine kinase WalK"/>
    <property type="match status" value="1"/>
</dbReference>
<dbReference type="SMART" id="SM00387">
    <property type="entry name" value="HATPase_c"/>
    <property type="match status" value="1"/>
</dbReference>
<comment type="catalytic activity">
    <reaction evidence="1">
        <text>ATP + protein L-histidine = ADP + protein N-phospho-L-histidine.</text>
        <dbReference type="EC" id="2.7.13.3"/>
    </reaction>
</comment>
<dbReference type="SUPFAM" id="SSF47384">
    <property type="entry name" value="Homodimeric domain of signal transducing histidine kinase"/>
    <property type="match status" value="1"/>
</dbReference>
<dbReference type="GO" id="GO:0000155">
    <property type="term" value="F:phosphorelay sensor kinase activity"/>
    <property type="evidence" value="ECO:0007669"/>
    <property type="project" value="InterPro"/>
</dbReference>
<evidence type="ECO:0000313" key="10">
    <source>
        <dbReference type="EMBL" id="TXE19362.1"/>
    </source>
</evidence>
<dbReference type="InterPro" id="IPR029016">
    <property type="entry name" value="GAF-like_dom_sf"/>
</dbReference>
<dbReference type="InterPro" id="IPR001610">
    <property type="entry name" value="PAC"/>
</dbReference>
<dbReference type="Gene3D" id="3.30.450.20">
    <property type="entry name" value="PAS domain"/>
    <property type="match status" value="4"/>
</dbReference>
<feature type="domain" description="PAC" evidence="9">
    <location>
        <begin position="501"/>
        <end position="553"/>
    </location>
</feature>
<dbReference type="InterPro" id="IPR003018">
    <property type="entry name" value="GAF"/>
</dbReference>
<dbReference type="SMART" id="SM00065">
    <property type="entry name" value="GAF"/>
    <property type="match status" value="1"/>
</dbReference>
<dbReference type="SMART" id="SM00086">
    <property type="entry name" value="PAC"/>
    <property type="match status" value="3"/>
</dbReference>
<dbReference type="NCBIfam" id="TIGR00229">
    <property type="entry name" value="sensory_box"/>
    <property type="match status" value="3"/>
</dbReference>
<feature type="domain" description="PAC" evidence="9">
    <location>
        <begin position="120"/>
        <end position="172"/>
    </location>
</feature>
<evidence type="ECO:0000256" key="5">
    <source>
        <dbReference type="ARBA" id="ARBA00022777"/>
    </source>
</evidence>
<dbReference type="PANTHER" id="PTHR43304:SF1">
    <property type="entry name" value="PAC DOMAIN-CONTAINING PROTEIN"/>
    <property type="match status" value="1"/>
</dbReference>
<dbReference type="Pfam" id="PF13426">
    <property type="entry name" value="PAS_9"/>
    <property type="match status" value="2"/>
</dbReference>
<dbReference type="PROSITE" id="PS50113">
    <property type="entry name" value="PAC"/>
    <property type="match status" value="3"/>
</dbReference>
<dbReference type="InterPro" id="IPR003594">
    <property type="entry name" value="HATPase_dom"/>
</dbReference>
<dbReference type="Gene3D" id="3.30.565.10">
    <property type="entry name" value="Histidine kinase-like ATPase, C-terminal domain"/>
    <property type="match status" value="1"/>
</dbReference>
<protein>
    <recommendedName>
        <fullName evidence="2">histidine kinase</fullName>
        <ecNumber evidence="2">2.7.13.3</ecNumber>
    </recommendedName>
</protein>
<dbReference type="InterPro" id="IPR005467">
    <property type="entry name" value="His_kinase_dom"/>
</dbReference>
<dbReference type="PROSITE" id="PS50112">
    <property type="entry name" value="PAS"/>
    <property type="match status" value="2"/>
</dbReference>
<dbReference type="STRING" id="1123037.GCA_000425305_01408"/>
<dbReference type="Gene3D" id="1.10.287.130">
    <property type="match status" value="1"/>
</dbReference>
<dbReference type="PANTHER" id="PTHR43304">
    <property type="entry name" value="PHYTOCHROME-LIKE PROTEIN CPH1"/>
    <property type="match status" value="1"/>
</dbReference>
<dbReference type="Pfam" id="PF02518">
    <property type="entry name" value="HATPase_c"/>
    <property type="match status" value="1"/>
</dbReference>
<feature type="coiled-coil region" evidence="6">
    <location>
        <begin position="13"/>
        <end position="47"/>
    </location>
</feature>
<dbReference type="EC" id="2.7.13.3" evidence="2"/>
<feature type="coiled-coil region" evidence="6">
    <location>
        <begin position="712"/>
        <end position="739"/>
    </location>
</feature>
<keyword evidence="5" id="KW-0418">Kinase</keyword>
<sequence length="946" mass="108132">MSQEQLDILKRALKREKSARKAAETILEEKSRELYKTSQRLEHLLDEKSSQLQGIFENIVDAYVVMDIYGNVLKFNEAATKLFGYDIDKEAVNVVDLIYKEDYQYAMLSYMDLQTKGFFKDYEARVHTKFGQVRWVHINASIILDKNKKPIAAQGIVRDITDQKASEEKLIKSESRLSSLILNLDTGVLLEDEDRKIVLTNKKFCELLHIPLDPESLKGQDCTNASNQSKVLFENEDGFVSRIEYVLKNKKTVLSDELVMKNGAVLERDFVPIIKDDIYRGHLWAYRDVTLNRTYSKRLEAQKQKYSNIIANMNLGMVEVNNEDEILMINQSFSEMSGYTETELLGKKGVDVFLVDKFKDIIYKENSKGQNDESNSYELEIKTKSGETRHWFISGAPNYDVNGNVTGSIGIHLDITDDKRNTELIEDQKRELDVIVNSSPIGIVLTQYGQIIKTNSTFQEMLGYAENQLNALTIKELSLPEDYPDSKVFIDKINTGEIDNFTINKRYKKIDGSVIWAKTNVNAVRDIHGNIKYQVALIEDITSEREKTLIIDLINNLTKSILGKIDINEIAWQIVNNIAHYLDSEDCVIYLINHDNETLEQVAVYGEKLDEDNKIRKRLIVPIGEGIVGNVVKTATSKLIKDTSEEYIYIAGDKRRFSQIAVPIISSGRVIGVIDSKHKDENYYTQEHVKALESIASLVAIKLRTALNIRERKKAEAKNEDLRIELEKSNDELQEYAHIVSHDLKSPLRSISALVSWIKEDNSGKFDKTSLLNFDLIGTTLDRMELLISDILTYSSIGSETLIDQEVDLNLLVDDLKQILYVPEHITITILNTLPTIKGDKTKLQQLYQNLLSNAIKFNDKEQGLIEINVEEKRSFYLFSIKDNGVGIDKKYHDKIFKIFHSLNKSKESTGIGLSIVKKIVNLHDGEIWLTSKVNEGTTFYFTLKK</sequence>
<dbReference type="CDD" id="cd00130">
    <property type="entry name" value="PAS"/>
    <property type="match status" value="3"/>
</dbReference>
<proteinExistence type="predicted"/>
<dbReference type="OrthoDB" id="9781208at2"/>
<dbReference type="InterPro" id="IPR013767">
    <property type="entry name" value="PAS_fold"/>
</dbReference>
<dbReference type="InterPro" id="IPR035965">
    <property type="entry name" value="PAS-like_dom_sf"/>
</dbReference>
<feature type="domain" description="PAS" evidence="8">
    <location>
        <begin position="302"/>
        <end position="347"/>
    </location>
</feature>
<keyword evidence="4" id="KW-0808">Transferase</keyword>
<dbReference type="SUPFAM" id="SSF55785">
    <property type="entry name" value="PYP-like sensor domain (PAS domain)"/>
    <property type="match status" value="4"/>
</dbReference>
<dbReference type="InterPro" id="IPR036097">
    <property type="entry name" value="HisK_dim/P_sf"/>
</dbReference>
<dbReference type="Pfam" id="PF13185">
    <property type="entry name" value="GAF_2"/>
    <property type="match status" value="1"/>
</dbReference>
<dbReference type="InterPro" id="IPR052162">
    <property type="entry name" value="Sensor_kinase/Photoreceptor"/>
</dbReference>
<feature type="domain" description="Histidine kinase" evidence="7">
    <location>
        <begin position="739"/>
        <end position="946"/>
    </location>
</feature>
<evidence type="ECO:0000259" key="8">
    <source>
        <dbReference type="PROSITE" id="PS50112"/>
    </source>
</evidence>
<dbReference type="CDD" id="cd00082">
    <property type="entry name" value="HisKA"/>
    <property type="match status" value="1"/>
</dbReference>
<feature type="domain" description="PAC" evidence="9">
    <location>
        <begin position="375"/>
        <end position="427"/>
    </location>
</feature>
<evidence type="ECO:0000259" key="9">
    <source>
        <dbReference type="PROSITE" id="PS50113"/>
    </source>
</evidence>
<evidence type="ECO:0000256" key="6">
    <source>
        <dbReference type="SAM" id="Coils"/>
    </source>
</evidence>
<evidence type="ECO:0000256" key="4">
    <source>
        <dbReference type="ARBA" id="ARBA00022679"/>
    </source>
</evidence>
<dbReference type="Gene3D" id="3.30.450.40">
    <property type="match status" value="1"/>
</dbReference>
<dbReference type="InterPro" id="IPR000014">
    <property type="entry name" value="PAS"/>
</dbReference>
<dbReference type="SMART" id="SM00388">
    <property type="entry name" value="HisKA"/>
    <property type="match status" value="1"/>
</dbReference>
<dbReference type="Pfam" id="PF00512">
    <property type="entry name" value="HisKA"/>
    <property type="match status" value="1"/>
</dbReference>
<dbReference type="GO" id="GO:0006355">
    <property type="term" value="P:regulation of DNA-templated transcription"/>
    <property type="evidence" value="ECO:0007669"/>
    <property type="project" value="InterPro"/>
</dbReference>
<evidence type="ECO:0000313" key="11">
    <source>
        <dbReference type="Proteomes" id="UP000321938"/>
    </source>
</evidence>
<keyword evidence="11" id="KW-1185">Reference proteome</keyword>
<dbReference type="InterPro" id="IPR004358">
    <property type="entry name" value="Sig_transdc_His_kin-like_C"/>
</dbReference>
<name>A0A5C7B9Q3_9FLAO</name>
<dbReference type="RefSeq" id="WP_147231138.1">
    <property type="nucleotide sequence ID" value="NZ_VOSB01000004.1"/>
</dbReference>
<dbReference type="InterPro" id="IPR003661">
    <property type="entry name" value="HisK_dim/P_dom"/>
</dbReference>
<evidence type="ECO:0000256" key="3">
    <source>
        <dbReference type="ARBA" id="ARBA00022553"/>
    </source>
</evidence>
<accession>A0A5C7B9Q3</accession>
<keyword evidence="3" id="KW-0597">Phosphoprotein</keyword>
<evidence type="ECO:0000256" key="1">
    <source>
        <dbReference type="ARBA" id="ARBA00000085"/>
    </source>
</evidence>
<feature type="domain" description="PAS" evidence="8">
    <location>
        <begin position="48"/>
        <end position="89"/>
    </location>
</feature>
<dbReference type="InterPro" id="IPR000700">
    <property type="entry name" value="PAS-assoc_C"/>
</dbReference>
<dbReference type="PROSITE" id="PS50109">
    <property type="entry name" value="HIS_KIN"/>
    <property type="match status" value="1"/>
</dbReference>
<dbReference type="Proteomes" id="UP000321938">
    <property type="component" value="Unassembled WGS sequence"/>
</dbReference>
<dbReference type="SUPFAM" id="SSF55781">
    <property type="entry name" value="GAF domain-like"/>
    <property type="match status" value="1"/>
</dbReference>
<dbReference type="SMART" id="SM00091">
    <property type="entry name" value="PAS"/>
    <property type="match status" value="4"/>
</dbReference>
<keyword evidence="6" id="KW-0175">Coiled coil</keyword>
<dbReference type="EMBL" id="VOSB01000004">
    <property type="protein sequence ID" value="TXE19362.1"/>
    <property type="molecule type" value="Genomic_DNA"/>
</dbReference>
<organism evidence="10 11">
    <name type="scientific">Psychroserpens burtonensis</name>
    <dbReference type="NCBI Taxonomy" id="49278"/>
    <lineage>
        <taxon>Bacteria</taxon>
        <taxon>Pseudomonadati</taxon>
        <taxon>Bacteroidota</taxon>
        <taxon>Flavobacteriia</taxon>
        <taxon>Flavobacteriales</taxon>
        <taxon>Flavobacteriaceae</taxon>
        <taxon>Psychroserpens</taxon>
    </lineage>
</organism>
<dbReference type="PRINTS" id="PR00344">
    <property type="entry name" value="BCTRLSENSOR"/>
</dbReference>
<gene>
    <name evidence="10" type="ORF">ES692_03525</name>
</gene>
<evidence type="ECO:0000256" key="2">
    <source>
        <dbReference type="ARBA" id="ARBA00012438"/>
    </source>
</evidence>
<dbReference type="AlphaFoldDB" id="A0A5C7B9Q3"/>
<dbReference type="SUPFAM" id="SSF55874">
    <property type="entry name" value="ATPase domain of HSP90 chaperone/DNA topoisomerase II/histidine kinase"/>
    <property type="match status" value="1"/>
</dbReference>
<reference evidence="10 11" key="1">
    <citation type="submission" date="2019-08" db="EMBL/GenBank/DDBJ databases">
        <title>Genome of Psychroserpens burtonensis ACAM 167.</title>
        <authorList>
            <person name="Bowman J.P."/>
        </authorList>
    </citation>
    <scope>NUCLEOTIDE SEQUENCE [LARGE SCALE GENOMIC DNA]</scope>
    <source>
        <strain evidence="10 11">ACAM 167</strain>
    </source>
</reference>
<evidence type="ECO:0000259" key="7">
    <source>
        <dbReference type="PROSITE" id="PS50109"/>
    </source>
</evidence>
<comment type="caution">
    <text evidence="10">The sequence shown here is derived from an EMBL/GenBank/DDBJ whole genome shotgun (WGS) entry which is preliminary data.</text>
</comment>
<dbReference type="Pfam" id="PF00989">
    <property type="entry name" value="PAS"/>
    <property type="match status" value="2"/>
</dbReference>